<dbReference type="InterPro" id="IPR012340">
    <property type="entry name" value="NA-bd_OB-fold"/>
</dbReference>
<evidence type="ECO:0000259" key="3">
    <source>
        <dbReference type="PROSITE" id="PS51857"/>
    </source>
</evidence>
<keyword evidence="5" id="KW-1185">Reference proteome</keyword>
<dbReference type="PANTHER" id="PTHR12962:SF1">
    <property type="entry name" value="COLD SHOCK DOMAIN-CONTAINING PROTEIN CG9705"/>
    <property type="match status" value="1"/>
</dbReference>
<dbReference type="GO" id="GO:0003730">
    <property type="term" value="F:mRNA 3'-UTR binding"/>
    <property type="evidence" value="ECO:0007669"/>
    <property type="project" value="TreeGrafter"/>
</dbReference>
<keyword evidence="2" id="KW-1133">Transmembrane helix</keyword>
<evidence type="ECO:0000256" key="1">
    <source>
        <dbReference type="ARBA" id="ARBA00022553"/>
    </source>
</evidence>
<dbReference type="SMART" id="SM00357">
    <property type="entry name" value="CSP"/>
    <property type="match status" value="1"/>
</dbReference>
<feature type="transmembrane region" description="Helical" evidence="2">
    <location>
        <begin position="112"/>
        <end position="131"/>
    </location>
</feature>
<reference evidence="4 5" key="1">
    <citation type="submission" date="2019-09" db="EMBL/GenBank/DDBJ databases">
        <title>Genome sequencing of strain KACC 19322.</title>
        <authorList>
            <person name="Heo J."/>
            <person name="Kim S.-J."/>
            <person name="Kim J.-S."/>
            <person name="Hong S.-B."/>
            <person name="Kwon S.-W."/>
        </authorList>
    </citation>
    <scope>NUCLEOTIDE SEQUENCE [LARGE SCALE GENOMIC DNA]</scope>
    <source>
        <strain evidence="4 5">KACC 19322</strain>
    </source>
</reference>
<proteinExistence type="predicted"/>
<sequence>MRMKGVLTTWNDDRGFGFVAPAVGGPDVFVHISAFPEGALRPVEGDEVGYELEFSPDGKPRAARAQTLRHVPAPARVRRPNPPQRSSRLGYVAILAFGCIVFVRALVHPLPFWVAVLYGGASVVTFIAYAVDKRAAQTDNWRVPEGSLLALGVIGGWPGAIVAQQVLRHKTLKASFQWAFWISVVVNVLGFAALSWLAALPSEL</sequence>
<feature type="domain" description="CSD" evidence="3">
    <location>
        <begin position="2"/>
        <end position="67"/>
    </location>
</feature>
<dbReference type="Proteomes" id="UP000322159">
    <property type="component" value="Chromosome"/>
</dbReference>
<dbReference type="InterPro" id="IPR011129">
    <property type="entry name" value="CSD"/>
</dbReference>
<evidence type="ECO:0000256" key="2">
    <source>
        <dbReference type="SAM" id="Phobius"/>
    </source>
</evidence>
<keyword evidence="2" id="KW-0812">Transmembrane</keyword>
<dbReference type="AlphaFoldDB" id="A0A5C1YDQ4"/>
<evidence type="ECO:0000313" key="4">
    <source>
        <dbReference type="EMBL" id="QEO10842.1"/>
    </source>
</evidence>
<dbReference type="GO" id="GO:0005737">
    <property type="term" value="C:cytoplasm"/>
    <property type="evidence" value="ECO:0007669"/>
    <property type="project" value="TreeGrafter"/>
</dbReference>
<dbReference type="Pfam" id="PF00313">
    <property type="entry name" value="CSD"/>
    <property type="match status" value="1"/>
</dbReference>
<dbReference type="Gene3D" id="2.40.50.140">
    <property type="entry name" value="Nucleic acid-binding proteins"/>
    <property type="match status" value="1"/>
</dbReference>
<gene>
    <name evidence="4" type="ORF">FLP23_08475</name>
</gene>
<dbReference type="Pfam" id="PF06961">
    <property type="entry name" value="DUF1294"/>
    <property type="match status" value="1"/>
</dbReference>
<dbReference type="OrthoDB" id="72963at2"/>
<keyword evidence="1" id="KW-0597">Phosphoprotein</keyword>
<name>A0A5C1YDQ4_9MICO</name>
<dbReference type="EMBL" id="CP043504">
    <property type="protein sequence ID" value="QEO10842.1"/>
    <property type="molecule type" value="Genomic_DNA"/>
</dbReference>
<dbReference type="PROSITE" id="PS51857">
    <property type="entry name" value="CSD_2"/>
    <property type="match status" value="1"/>
</dbReference>
<dbReference type="PANTHER" id="PTHR12962">
    <property type="entry name" value="CALCIUM-REGULATED HEAT STABLE PROTEIN CRHSP-24-RELATED"/>
    <property type="match status" value="1"/>
</dbReference>
<dbReference type="InterPro" id="IPR052069">
    <property type="entry name" value="Ca-reg_mRNA-binding_domain"/>
</dbReference>
<dbReference type="KEGG" id="lyk:FLP23_08475"/>
<protein>
    <submittedName>
        <fullName evidence="4">DUF1294 domain-containing protein</fullName>
    </submittedName>
</protein>
<dbReference type="InterPro" id="IPR002059">
    <property type="entry name" value="CSP_DNA-bd"/>
</dbReference>
<organism evidence="4 5">
    <name type="scientific">Protaetiibacter larvae</name>
    <dbReference type="NCBI Taxonomy" id="2592654"/>
    <lineage>
        <taxon>Bacteria</taxon>
        <taxon>Bacillati</taxon>
        <taxon>Actinomycetota</taxon>
        <taxon>Actinomycetes</taxon>
        <taxon>Micrococcales</taxon>
        <taxon>Microbacteriaceae</taxon>
        <taxon>Protaetiibacter</taxon>
    </lineage>
</organism>
<dbReference type="SUPFAM" id="SSF50249">
    <property type="entry name" value="Nucleic acid-binding proteins"/>
    <property type="match status" value="1"/>
</dbReference>
<evidence type="ECO:0000313" key="5">
    <source>
        <dbReference type="Proteomes" id="UP000322159"/>
    </source>
</evidence>
<feature type="transmembrane region" description="Helical" evidence="2">
    <location>
        <begin position="88"/>
        <end position="106"/>
    </location>
</feature>
<feature type="transmembrane region" description="Helical" evidence="2">
    <location>
        <begin position="178"/>
        <end position="200"/>
    </location>
</feature>
<keyword evidence="2" id="KW-0472">Membrane</keyword>
<dbReference type="InterPro" id="IPR010718">
    <property type="entry name" value="DUF1294"/>
</dbReference>
<dbReference type="CDD" id="cd04458">
    <property type="entry name" value="CSP_CDS"/>
    <property type="match status" value="1"/>
</dbReference>
<dbReference type="GO" id="GO:0043488">
    <property type="term" value="P:regulation of mRNA stability"/>
    <property type="evidence" value="ECO:0007669"/>
    <property type="project" value="TreeGrafter"/>
</dbReference>
<accession>A0A5C1YDQ4</accession>